<dbReference type="PANTHER" id="PTHR23003">
    <property type="entry name" value="RNA RECOGNITION MOTIF RRM DOMAIN CONTAINING PROTEIN"/>
    <property type="match status" value="1"/>
</dbReference>
<dbReference type="Proteomes" id="UP000663862">
    <property type="component" value="Unassembled WGS sequence"/>
</dbReference>
<feature type="compositionally biased region" description="Polar residues" evidence="3">
    <location>
        <begin position="42"/>
        <end position="54"/>
    </location>
</feature>
<feature type="compositionally biased region" description="Basic and acidic residues" evidence="3">
    <location>
        <begin position="470"/>
        <end position="482"/>
    </location>
</feature>
<name>A0A820TJ81_9BILA</name>
<dbReference type="CDD" id="cd00590">
    <property type="entry name" value="RRM_SF"/>
    <property type="match status" value="2"/>
</dbReference>
<dbReference type="GO" id="GO:0005634">
    <property type="term" value="C:nucleus"/>
    <property type="evidence" value="ECO:0007669"/>
    <property type="project" value="TreeGrafter"/>
</dbReference>
<dbReference type="InterPro" id="IPR012677">
    <property type="entry name" value="Nucleotide-bd_a/b_plait_sf"/>
</dbReference>
<dbReference type="PROSITE" id="PS50102">
    <property type="entry name" value="RRM"/>
    <property type="match status" value="2"/>
</dbReference>
<feature type="domain" description="RRM" evidence="4">
    <location>
        <begin position="131"/>
        <end position="205"/>
    </location>
</feature>
<dbReference type="GO" id="GO:0003729">
    <property type="term" value="F:mRNA binding"/>
    <property type="evidence" value="ECO:0007669"/>
    <property type="project" value="TreeGrafter"/>
</dbReference>
<evidence type="ECO:0000313" key="5">
    <source>
        <dbReference type="EMBL" id="CAF4475865.1"/>
    </source>
</evidence>
<dbReference type="GO" id="GO:0005737">
    <property type="term" value="C:cytoplasm"/>
    <property type="evidence" value="ECO:0007669"/>
    <property type="project" value="TreeGrafter"/>
</dbReference>
<evidence type="ECO:0000256" key="2">
    <source>
        <dbReference type="PROSITE-ProRule" id="PRU00176"/>
    </source>
</evidence>
<dbReference type="InterPro" id="IPR050374">
    <property type="entry name" value="RRT5_SRSF_SR"/>
</dbReference>
<gene>
    <name evidence="5" type="ORF">TSG867_LOCUS19043</name>
</gene>
<evidence type="ECO:0000256" key="3">
    <source>
        <dbReference type="SAM" id="MobiDB-lite"/>
    </source>
</evidence>
<dbReference type="EMBL" id="CAJOBQ010001308">
    <property type="protein sequence ID" value="CAF4475865.1"/>
    <property type="molecule type" value="Genomic_DNA"/>
</dbReference>
<feature type="region of interest" description="Disordered" evidence="3">
    <location>
        <begin position="34"/>
        <end position="54"/>
    </location>
</feature>
<evidence type="ECO:0000313" key="6">
    <source>
        <dbReference type="Proteomes" id="UP000663862"/>
    </source>
</evidence>
<sequence length="614" mass="69777">MIAIKKEGNFYNASDWSGSDISLINSILSEHLSEQDTKTSEQNETTPTSSTIHRTVTNNCSSDNYFLPLQELMDSLHSTADKALSTHRQVNHNISTSCSSTVTTNTHNRYTNNRSHAKKKFAFDRIINNGKTLFVSGLRSDVDKNDIRSHFTGSIKVVIKQYRSTSHLKYAFVYHRTSHDAKNNIRRLINFNLLGDECHVEYANACSNISNDNQISSKRKLAIKKIPYNVSEDDLQRLFVNCRILKYCPARITYSTTRKMENKNKNESKILFGYAFIVCVDEQSAEYIITHVDQYKINGHLLDVSLYQNQRQRSAAKSPYKLFQHAYYSLPRVLLLSMDEQNMQIFVHEQIMKLTTFGGARDEDVLHWLQDTECIFDSVQLRPLNKYIAVQSYLVGFAAKWFRFNKMNIPDWSSFKIAIAQAYQPSFNRTLSVIEQRSITVQHVNSSSVSPKTTPDSGSNSNKPSPPSSKIEKSSTPERITNDDQQLTIVVLPEPSSLHQFVRENLTEDSTVDYIPNTSSPIITITQSTCSSTVAIDNPITCEDELQEIPNDQVNLYSSNDLGVVHRVLSPVLQLVKVNVHGKYNDTNVALYVTHTLIDPNILGIVITHVRDRL</sequence>
<dbReference type="Gene3D" id="3.30.70.330">
    <property type="match status" value="2"/>
</dbReference>
<dbReference type="SMART" id="SM00360">
    <property type="entry name" value="RRM"/>
    <property type="match status" value="2"/>
</dbReference>
<reference evidence="5" key="1">
    <citation type="submission" date="2021-02" db="EMBL/GenBank/DDBJ databases">
        <authorList>
            <person name="Nowell W R."/>
        </authorList>
    </citation>
    <scope>NUCLEOTIDE SEQUENCE</scope>
</reference>
<accession>A0A820TJ81</accession>
<evidence type="ECO:0000259" key="4">
    <source>
        <dbReference type="PROSITE" id="PS50102"/>
    </source>
</evidence>
<dbReference type="GO" id="GO:1990904">
    <property type="term" value="C:ribonucleoprotein complex"/>
    <property type="evidence" value="ECO:0007669"/>
    <property type="project" value="TreeGrafter"/>
</dbReference>
<proteinExistence type="predicted"/>
<protein>
    <recommendedName>
        <fullName evidence="4">RRM domain-containing protein</fullName>
    </recommendedName>
</protein>
<comment type="caution">
    <text evidence="5">The sequence shown here is derived from an EMBL/GenBank/DDBJ whole genome shotgun (WGS) entry which is preliminary data.</text>
</comment>
<feature type="region of interest" description="Disordered" evidence="3">
    <location>
        <begin position="444"/>
        <end position="484"/>
    </location>
</feature>
<dbReference type="InterPro" id="IPR000504">
    <property type="entry name" value="RRM_dom"/>
</dbReference>
<evidence type="ECO:0000256" key="1">
    <source>
        <dbReference type="ARBA" id="ARBA00022884"/>
    </source>
</evidence>
<dbReference type="InterPro" id="IPR035979">
    <property type="entry name" value="RBD_domain_sf"/>
</dbReference>
<organism evidence="5 6">
    <name type="scientific">Rotaria socialis</name>
    <dbReference type="NCBI Taxonomy" id="392032"/>
    <lineage>
        <taxon>Eukaryota</taxon>
        <taxon>Metazoa</taxon>
        <taxon>Spiralia</taxon>
        <taxon>Gnathifera</taxon>
        <taxon>Rotifera</taxon>
        <taxon>Eurotatoria</taxon>
        <taxon>Bdelloidea</taxon>
        <taxon>Philodinida</taxon>
        <taxon>Philodinidae</taxon>
        <taxon>Rotaria</taxon>
    </lineage>
</organism>
<dbReference type="SUPFAM" id="SSF54928">
    <property type="entry name" value="RNA-binding domain, RBD"/>
    <property type="match status" value="2"/>
</dbReference>
<dbReference type="AlphaFoldDB" id="A0A820TJ81"/>
<feature type="domain" description="RRM" evidence="4">
    <location>
        <begin position="219"/>
        <end position="309"/>
    </location>
</feature>
<feature type="compositionally biased region" description="Polar residues" evidence="3">
    <location>
        <begin position="444"/>
        <end position="456"/>
    </location>
</feature>
<keyword evidence="1 2" id="KW-0694">RNA-binding</keyword>
<dbReference type="PANTHER" id="PTHR23003:SF3">
    <property type="entry name" value="FI21236P1-RELATED"/>
    <property type="match status" value="1"/>
</dbReference>